<dbReference type="InterPro" id="IPR001750">
    <property type="entry name" value="ND/Mrp_TM"/>
</dbReference>
<dbReference type="HOGENOM" id="CLU_007100_4_4_2"/>
<evidence type="ECO:0000256" key="2">
    <source>
        <dbReference type="ARBA" id="ARBA00009025"/>
    </source>
</evidence>
<dbReference type="Proteomes" id="UP000000674">
    <property type="component" value="Chromosome"/>
</dbReference>
<feature type="transmembrane region" description="Helical" evidence="6">
    <location>
        <begin position="110"/>
        <end position="128"/>
    </location>
</feature>
<dbReference type="GO" id="GO:0015990">
    <property type="term" value="P:electron transport coupled proton transport"/>
    <property type="evidence" value="ECO:0007669"/>
    <property type="project" value="TreeGrafter"/>
</dbReference>
<proteinExistence type="inferred from homology"/>
<dbReference type="PANTHER" id="PTHR43507">
    <property type="entry name" value="NADH-UBIQUINONE OXIDOREDUCTASE CHAIN 4"/>
    <property type="match status" value="1"/>
</dbReference>
<dbReference type="NCBIfam" id="TIGR01972">
    <property type="entry name" value="NDH_I_M"/>
    <property type="match status" value="1"/>
</dbReference>
<dbReference type="STRING" id="349307.Mthe_1059"/>
<sequence length="502" mass="54876">MISNAISIMIAVPLVGAVLAFLTRSRGQARLVALIASLVPLALALQMYTEFDKSSKLMQFVESYDWVPSIGVRYTVGVDCISFPLVLLTAIVSVLVVIYAWGENHRPNQFFALLLLNEVGVLGVFTALDFFLFYIFWEIVLIPMFFLIGIWGGPRKDYSAIKFFIYTHVASLVMLLAIFAMYFTYRLPDGSRTFDMLTLLQATSDKTVFPPGLINAIFAGLLFGFLVKMPAFPFHTWLPDAHVEAPTAGSVVLAALLLKMGGYGIFRVILPMLPHVDKAFVTVIAVIGVLSIIYGAFLALAQKDIKKLVAYSSISHMGFVTLGAVAFTWLSIQGAMFQQFSHGIITCALFMSAGTIQHSVGTRIISELGGLADRMPKFASLMLAAFLASLGLPGMSGFVAEFMVLTGSYPTFPVYTMLVVFTSVGVTAGYHLWACQKVLFGPILKKYLDLHDPHAYEILAMSAIVFLTLLFGLQPALITDMMGTAAHQVMEPVVTLSQMGVI</sequence>
<feature type="transmembrane region" description="Helical" evidence="6">
    <location>
        <begin position="248"/>
        <end position="273"/>
    </location>
</feature>
<dbReference type="EMBL" id="CP000477">
    <property type="protein sequence ID" value="ABK14843.1"/>
    <property type="molecule type" value="Genomic_DNA"/>
</dbReference>
<dbReference type="AlphaFoldDB" id="A0B819"/>
<feature type="transmembrane region" description="Helical" evidence="6">
    <location>
        <begin position="412"/>
        <end position="433"/>
    </location>
</feature>
<accession>A0B819</accession>
<feature type="transmembrane region" description="Helical" evidence="6">
    <location>
        <begin position="134"/>
        <end position="151"/>
    </location>
</feature>
<feature type="transmembrane region" description="Helical" evidence="6">
    <location>
        <begin position="454"/>
        <end position="473"/>
    </location>
</feature>
<dbReference type="GeneID" id="4463074"/>
<reference evidence="8 9" key="1">
    <citation type="submission" date="2006-10" db="EMBL/GenBank/DDBJ databases">
        <title>Complete sequence of Methanosaeta thermophila PT.</title>
        <authorList>
            <consortium name="US DOE Joint Genome Institute"/>
            <person name="Copeland A."/>
            <person name="Lucas S."/>
            <person name="Lapidus A."/>
            <person name="Barry K."/>
            <person name="Detter J.C."/>
            <person name="Glavina del Rio T."/>
            <person name="Hammon N."/>
            <person name="Israni S."/>
            <person name="Pitluck S."/>
            <person name="Chain P."/>
            <person name="Malfatti S."/>
            <person name="Shin M."/>
            <person name="Vergez L."/>
            <person name="Schmutz J."/>
            <person name="Larimer F."/>
            <person name="Land M."/>
            <person name="Hauser L."/>
            <person name="Kyrpides N."/>
            <person name="Kim E."/>
            <person name="Smith K.S."/>
            <person name="Ingram-Smith C."/>
            <person name="Richardson P."/>
        </authorList>
    </citation>
    <scope>NUCLEOTIDE SEQUENCE [LARGE SCALE GENOMIC DNA]</scope>
    <source>
        <strain evidence="9">DSM 6194 / JCM 14653 / NBRC 101360 / PT</strain>
    </source>
</reference>
<comment type="similarity">
    <text evidence="2">Belongs to the complex I subunit 4 family.</text>
</comment>
<dbReference type="PANTHER" id="PTHR43507:SF1">
    <property type="entry name" value="NADH-UBIQUINONE OXIDOREDUCTASE CHAIN 4"/>
    <property type="match status" value="1"/>
</dbReference>
<keyword evidence="5 6" id="KW-0472">Membrane</keyword>
<dbReference type="GO" id="GO:0008137">
    <property type="term" value="F:NADH dehydrogenase (ubiquinone) activity"/>
    <property type="evidence" value="ECO:0007669"/>
    <property type="project" value="InterPro"/>
</dbReference>
<dbReference type="RefSeq" id="WP_011696236.1">
    <property type="nucleotide sequence ID" value="NC_008553.1"/>
</dbReference>
<feature type="transmembrane region" description="Helical" evidence="6">
    <location>
        <begin position="308"/>
        <end position="330"/>
    </location>
</feature>
<keyword evidence="4 6" id="KW-1133">Transmembrane helix</keyword>
<dbReference type="PRINTS" id="PR01437">
    <property type="entry name" value="NUOXDRDTASE4"/>
</dbReference>
<protein>
    <submittedName>
        <fullName evidence="8">F420H2 dehydrogenase subunit M</fullName>
    </submittedName>
</protein>
<keyword evidence="3 6" id="KW-0812">Transmembrane</keyword>
<feature type="transmembrane region" description="Helical" evidence="6">
    <location>
        <begin position="29"/>
        <end position="48"/>
    </location>
</feature>
<evidence type="ECO:0000256" key="4">
    <source>
        <dbReference type="ARBA" id="ARBA00022989"/>
    </source>
</evidence>
<evidence type="ECO:0000256" key="6">
    <source>
        <dbReference type="SAM" id="Phobius"/>
    </source>
</evidence>
<organism evidence="8 9">
    <name type="scientific">Methanothrix thermoacetophila (strain DSM 6194 / JCM 14653 / NBRC 101360 / PT)</name>
    <name type="common">Methanosaeta thermophila</name>
    <dbReference type="NCBI Taxonomy" id="349307"/>
    <lineage>
        <taxon>Archaea</taxon>
        <taxon>Methanobacteriati</taxon>
        <taxon>Methanobacteriota</taxon>
        <taxon>Stenosarchaea group</taxon>
        <taxon>Methanomicrobia</taxon>
        <taxon>Methanotrichales</taxon>
        <taxon>Methanotrichaceae</taxon>
        <taxon>Methanothrix</taxon>
    </lineage>
</organism>
<feature type="transmembrane region" description="Helical" evidence="6">
    <location>
        <begin position="279"/>
        <end position="301"/>
    </location>
</feature>
<dbReference type="GO" id="GO:0003954">
    <property type="term" value="F:NADH dehydrogenase activity"/>
    <property type="evidence" value="ECO:0007669"/>
    <property type="project" value="TreeGrafter"/>
</dbReference>
<feature type="transmembrane region" description="Helical" evidence="6">
    <location>
        <begin position="163"/>
        <end position="188"/>
    </location>
</feature>
<gene>
    <name evidence="8" type="ordered locus">Mthe_1059</name>
</gene>
<feature type="domain" description="NADH:quinone oxidoreductase/Mrp antiporter transmembrane" evidence="7">
    <location>
        <begin position="127"/>
        <end position="423"/>
    </location>
</feature>
<feature type="transmembrane region" description="Helical" evidence="6">
    <location>
        <begin position="6"/>
        <end position="22"/>
    </location>
</feature>
<feature type="transmembrane region" description="Helical" evidence="6">
    <location>
        <begin position="208"/>
        <end position="227"/>
    </location>
</feature>
<feature type="transmembrane region" description="Helical" evidence="6">
    <location>
        <begin position="81"/>
        <end position="101"/>
    </location>
</feature>
<evidence type="ECO:0000256" key="3">
    <source>
        <dbReference type="ARBA" id="ARBA00022692"/>
    </source>
</evidence>
<evidence type="ECO:0000313" key="9">
    <source>
        <dbReference type="Proteomes" id="UP000000674"/>
    </source>
</evidence>
<comment type="subcellular location">
    <subcellularLocation>
        <location evidence="1">Membrane</location>
        <topology evidence="1">Multi-pass membrane protein</topology>
    </subcellularLocation>
</comment>
<dbReference type="GO" id="GO:0048039">
    <property type="term" value="F:ubiquinone binding"/>
    <property type="evidence" value="ECO:0007669"/>
    <property type="project" value="TreeGrafter"/>
</dbReference>
<dbReference type="InterPro" id="IPR010227">
    <property type="entry name" value="NADH_Q_OxRdtase_chainM/4"/>
</dbReference>
<dbReference type="GO" id="GO:0016020">
    <property type="term" value="C:membrane"/>
    <property type="evidence" value="ECO:0007669"/>
    <property type="project" value="UniProtKB-SubCell"/>
</dbReference>
<dbReference type="Pfam" id="PF00361">
    <property type="entry name" value="Proton_antipo_M"/>
    <property type="match status" value="1"/>
</dbReference>
<evidence type="ECO:0000259" key="7">
    <source>
        <dbReference type="Pfam" id="PF00361"/>
    </source>
</evidence>
<dbReference type="GO" id="GO:0042773">
    <property type="term" value="P:ATP synthesis coupled electron transport"/>
    <property type="evidence" value="ECO:0007669"/>
    <property type="project" value="InterPro"/>
</dbReference>
<evidence type="ECO:0000256" key="1">
    <source>
        <dbReference type="ARBA" id="ARBA00004141"/>
    </source>
</evidence>
<feature type="transmembrane region" description="Helical" evidence="6">
    <location>
        <begin position="378"/>
        <end position="400"/>
    </location>
</feature>
<dbReference type="KEGG" id="mtp:Mthe_1059"/>
<evidence type="ECO:0000256" key="5">
    <source>
        <dbReference type="ARBA" id="ARBA00023136"/>
    </source>
</evidence>
<dbReference type="InterPro" id="IPR003918">
    <property type="entry name" value="NADH_UbQ_OxRdtase"/>
</dbReference>
<keyword evidence="9" id="KW-1185">Reference proteome</keyword>
<name>A0B819_METTP</name>
<evidence type="ECO:0000313" key="8">
    <source>
        <dbReference type="EMBL" id="ABK14843.1"/>
    </source>
</evidence>